<dbReference type="Gene3D" id="2.40.50.180">
    <property type="entry name" value="CheA-289, Domain 4"/>
    <property type="match status" value="1"/>
</dbReference>
<evidence type="ECO:0000313" key="2">
    <source>
        <dbReference type="EMBL" id="SFD45444.1"/>
    </source>
</evidence>
<dbReference type="AlphaFoldDB" id="A0A1I1SG21"/>
<protein>
    <submittedName>
        <fullName evidence="2">Twitching motility protein PilI</fullName>
    </submittedName>
</protein>
<dbReference type="GO" id="GO:0006935">
    <property type="term" value="P:chemotaxis"/>
    <property type="evidence" value="ECO:0007669"/>
    <property type="project" value="InterPro"/>
</dbReference>
<reference evidence="2 3" key="1">
    <citation type="submission" date="2016-10" db="EMBL/GenBank/DDBJ databases">
        <authorList>
            <person name="de Groot N.N."/>
        </authorList>
    </citation>
    <scope>NUCLEOTIDE SEQUENCE [LARGE SCALE GENOMIC DNA]</scope>
    <source>
        <strain evidence="2 3">HL3</strain>
    </source>
</reference>
<dbReference type="STRING" id="1123397.SAMN05660831_01685"/>
<dbReference type="InterPro" id="IPR036061">
    <property type="entry name" value="CheW-like_dom_sf"/>
</dbReference>
<dbReference type="EMBL" id="FOMJ01000005">
    <property type="protein sequence ID" value="SFD45444.1"/>
    <property type="molecule type" value="Genomic_DNA"/>
</dbReference>
<evidence type="ECO:0000313" key="3">
    <source>
        <dbReference type="Proteomes" id="UP000198611"/>
    </source>
</evidence>
<dbReference type="Proteomes" id="UP000198611">
    <property type="component" value="Unassembled WGS sequence"/>
</dbReference>
<dbReference type="GO" id="GO:0007165">
    <property type="term" value="P:signal transduction"/>
    <property type="evidence" value="ECO:0007669"/>
    <property type="project" value="InterPro"/>
</dbReference>
<keyword evidence="3" id="KW-1185">Reference proteome</keyword>
<accession>A0A1I1SG21</accession>
<dbReference type="SUPFAM" id="SSF50341">
    <property type="entry name" value="CheW-like"/>
    <property type="match status" value="1"/>
</dbReference>
<dbReference type="OrthoDB" id="5298045at2"/>
<dbReference type="GO" id="GO:0005829">
    <property type="term" value="C:cytosol"/>
    <property type="evidence" value="ECO:0007669"/>
    <property type="project" value="TreeGrafter"/>
</dbReference>
<dbReference type="PANTHER" id="PTHR22617:SF43">
    <property type="entry name" value="PROTEIN PILI"/>
    <property type="match status" value="1"/>
</dbReference>
<gene>
    <name evidence="2" type="ORF">SAMN05660831_01685</name>
</gene>
<evidence type="ECO:0000259" key="1">
    <source>
        <dbReference type="PROSITE" id="PS50851"/>
    </source>
</evidence>
<dbReference type="Pfam" id="PF01584">
    <property type="entry name" value="CheW"/>
    <property type="match status" value="1"/>
</dbReference>
<dbReference type="RefSeq" id="WP_093428328.1">
    <property type="nucleotide sequence ID" value="NZ_FOMJ01000005.1"/>
</dbReference>
<sequence length="181" mass="19530">MAEAGILERLSALEQRGQAHREALQASRAARSGRRGVAFRLGGHDLLVDLAAVDEISPALPWTPLPGAAQWFIGLVNRRGELLTLVDLGAWLWGEPAPEGGDLLVLRRGAVATALRVDDVVGIRAFEEEQCRKPAELPGRAAHFQEVAWADDETVWNQIALSALLEDPAFLEAGGTIKEDA</sequence>
<proteinExistence type="predicted"/>
<organism evidence="2 3">
    <name type="scientific">Thiohalospira halophila DSM 15071</name>
    <dbReference type="NCBI Taxonomy" id="1123397"/>
    <lineage>
        <taxon>Bacteria</taxon>
        <taxon>Pseudomonadati</taxon>
        <taxon>Pseudomonadota</taxon>
        <taxon>Gammaproteobacteria</taxon>
        <taxon>Thiohalospirales</taxon>
        <taxon>Thiohalospiraceae</taxon>
        <taxon>Thiohalospira</taxon>
    </lineage>
</organism>
<dbReference type="CDD" id="cd00588">
    <property type="entry name" value="CheW_like"/>
    <property type="match status" value="1"/>
</dbReference>
<dbReference type="PANTHER" id="PTHR22617">
    <property type="entry name" value="CHEMOTAXIS SENSOR HISTIDINE KINASE-RELATED"/>
    <property type="match status" value="1"/>
</dbReference>
<dbReference type="PROSITE" id="PS50851">
    <property type="entry name" value="CHEW"/>
    <property type="match status" value="1"/>
</dbReference>
<name>A0A1I1SG21_9GAMM</name>
<dbReference type="SMART" id="SM00260">
    <property type="entry name" value="CheW"/>
    <property type="match status" value="1"/>
</dbReference>
<dbReference type="Gene3D" id="2.30.30.40">
    <property type="entry name" value="SH3 Domains"/>
    <property type="match status" value="1"/>
</dbReference>
<feature type="domain" description="CheW-like" evidence="1">
    <location>
        <begin position="33"/>
        <end position="170"/>
    </location>
</feature>
<dbReference type="InterPro" id="IPR002545">
    <property type="entry name" value="CheW-lke_dom"/>
</dbReference>
<dbReference type="InterPro" id="IPR039315">
    <property type="entry name" value="CheW"/>
</dbReference>